<name>A0ABX5MIP9_9BURK</name>
<feature type="compositionally biased region" description="Basic and acidic residues" evidence="6">
    <location>
        <begin position="331"/>
        <end position="365"/>
    </location>
</feature>
<dbReference type="SUPFAM" id="SSF103481">
    <property type="entry name" value="Multidrug resistance efflux transporter EmrE"/>
    <property type="match status" value="2"/>
</dbReference>
<feature type="transmembrane region" description="Helical" evidence="7">
    <location>
        <begin position="40"/>
        <end position="62"/>
    </location>
</feature>
<protein>
    <submittedName>
        <fullName evidence="9">Drug/metabolite transporter (DMT)-like permease</fullName>
    </submittedName>
</protein>
<feature type="transmembrane region" description="Helical" evidence="7">
    <location>
        <begin position="101"/>
        <end position="120"/>
    </location>
</feature>
<comment type="similarity">
    <text evidence="2">Belongs to the EamA transporter family.</text>
</comment>
<organism evidence="9 10">
    <name type="scientific">Paraburkholderia tropica</name>
    <dbReference type="NCBI Taxonomy" id="92647"/>
    <lineage>
        <taxon>Bacteria</taxon>
        <taxon>Pseudomonadati</taxon>
        <taxon>Pseudomonadota</taxon>
        <taxon>Betaproteobacteria</taxon>
        <taxon>Burkholderiales</taxon>
        <taxon>Burkholderiaceae</taxon>
        <taxon>Paraburkholderia</taxon>
    </lineage>
</organism>
<evidence type="ECO:0000256" key="1">
    <source>
        <dbReference type="ARBA" id="ARBA00004141"/>
    </source>
</evidence>
<dbReference type="InterPro" id="IPR000620">
    <property type="entry name" value="EamA_dom"/>
</dbReference>
<comment type="caution">
    <text evidence="9">The sequence shown here is derived from an EMBL/GenBank/DDBJ whole genome shotgun (WGS) entry which is preliminary data.</text>
</comment>
<feature type="compositionally biased region" description="Basic and acidic residues" evidence="6">
    <location>
        <begin position="372"/>
        <end position="390"/>
    </location>
</feature>
<dbReference type="EMBL" id="QJJV01000017">
    <property type="protein sequence ID" value="PXX12448.1"/>
    <property type="molecule type" value="Genomic_DNA"/>
</dbReference>
<sequence>MSAAWLTARNLKSGWPTLAIMIGASVWGVIWFPLRTLASFGLTGTAAGAATSAAACLFVLLLRRRSISTVRWHWVLPLLGLAAGVTNIGFVWGAIHGEVMRVLLLFYLTPAWTAIFAHFILHERLTWSGAALAGLSLAGAVLMLWSPRLGVPLPGSAAEWAGLAGGMGFAMSNVLVVKTSRVLPQMKPEMRTAVIFGGAAIFGVIASFFEPMPALHAGEPLARAVLLVLALGVLLGVNNMLVQYGLARVPANRASIIMLFEIVVTALSSWLLAGETPGPREWAGGACIVLASLLSSWVHRAQEARKRPRQVAHASAEASAIAHADASLLDDETRGETSGEISAEGRDDAGASSDQHDYDRRHDESDANVDPTADKGADKTRNHHDGRGARPDGGQNGTRAMV</sequence>
<feature type="transmembrane region" description="Helical" evidence="7">
    <location>
        <begin position="127"/>
        <end position="145"/>
    </location>
</feature>
<feature type="transmembrane region" description="Helical" evidence="7">
    <location>
        <begin position="254"/>
        <end position="273"/>
    </location>
</feature>
<comment type="subcellular location">
    <subcellularLocation>
        <location evidence="1">Membrane</location>
        <topology evidence="1">Multi-pass membrane protein</topology>
    </subcellularLocation>
</comment>
<evidence type="ECO:0000256" key="5">
    <source>
        <dbReference type="ARBA" id="ARBA00023136"/>
    </source>
</evidence>
<evidence type="ECO:0000259" key="8">
    <source>
        <dbReference type="Pfam" id="PF00892"/>
    </source>
</evidence>
<evidence type="ECO:0000313" key="9">
    <source>
        <dbReference type="EMBL" id="PXX12448.1"/>
    </source>
</evidence>
<keyword evidence="5 7" id="KW-0472">Membrane</keyword>
<dbReference type="PANTHER" id="PTHR32322:SF2">
    <property type="entry name" value="EAMA DOMAIN-CONTAINING PROTEIN"/>
    <property type="match status" value="1"/>
</dbReference>
<feature type="transmembrane region" description="Helical" evidence="7">
    <location>
        <begin position="221"/>
        <end position="242"/>
    </location>
</feature>
<evidence type="ECO:0000256" key="6">
    <source>
        <dbReference type="SAM" id="MobiDB-lite"/>
    </source>
</evidence>
<evidence type="ECO:0000256" key="4">
    <source>
        <dbReference type="ARBA" id="ARBA00022989"/>
    </source>
</evidence>
<evidence type="ECO:0000313" key="10">
    <source>
        <dbReference type="Proteomes" id="UP000247515"/>
    </source>
</evidence>
<feature type="transmembrane region" description="Helical" evidence="7">
    <location>
        <begin position="15"/>
        <end position="34"/>
    </location>
</feature>
<proteinExistence type="inferred from homology"/>
<gene>
    <name evidence="9" type="ORF">C7400_11744</name>
</gene>
<dbReference type="RefSeq" id="WP_234774944.1">
    <property type="nucleotide sequence ID" value="NZ_JAGIXD010000010.1"/>
</dbReference>
<dbReference type="InterPro" id="IPR050638">
    <property type="entry name" value="AA-Vitamin_Transporters"/>
</dbReference>
<feature type="transmembrane region" description="Helical" evidence="7">
    <location>
        <begin position="189"/>
        <end position="209"/>
    </location>
</feature>
<feature type="domain" description="EamA" evidence="8">
    <location>
        <begin position="179"/>
        <end position="296"/>
    </location>
</feature>
<evidence type="ECO:0000256" key="7">
    <source>
        <dbReference type="SAM" id="Phobius"/>
    </source>
</evidence>
<keyword evidence="3 7" id="KW-0812">Transmembrane</keyword>
<feature type="region of interest" description="Disordered" evidence="6">
    <location>
        <begin position="323"/>
        <end position="402"/>
    </location>
</feature>
<feature type="transmembrane region" description="Helical" evidence="7">
    <location>
        <begin position="157"/>
        <end position="177"/>
    </location>
</feature>
<evidence type="ECO:0000256" key="2">
    <source>
        <dbReference type="ARBA" id="ARBA00007362"/>
    </source>
</evidence>
<keyword evidence="4 7" id="KW-1133">Transmembrane helix</keyword>
<feature type="transmembrane region" description="Helical" evidence="7">
    <location>
        <begin position="74"/>
        <end position="95"/>
    </location>
</feature>
<keyword evidence="10" id="KW-1185">Reference proteome</keyword>
<accession>A0ABX5MIP9</accession>
<feature type="transmembrane region" description="Helical" evidence="7">
    <location>
        <begin position="279"/>
        <end position="299"/>
    </location>
</feature>
<dbReference type="Proteomes" id="UP000247515">
    <property type="component" value="Unassembled WGS sequence"/>
</dbReference>
<evidence type="ECO:0000256" key="3">
    <source>
        <dbReference type="ARBA" id="ARBA00022692"/>
    </source>
</evidence>
<dbReference type="PANTHER" id="PTHR32322">
    <property type="entry name" value="INNER MEMBRANE TRANSPORTER"/>
    <property type="match status" value="1"/>
</dbReference>
<reference evidence="9 10" key="1">
    <citation type="submission" date="2018-05" db="EMBL/GenBank/DDBJ databases">
        <title>Genomic Encyclopedia of Type Strains, Phase IV (KMG-V): Genome sequencing to study the core and pangenomes of soil and plant-associated prokaryotes.</title>
        <authorList>
            <person name="Whitman W."/>
        </authorList>
    </citation>
    <scope>NUCLEOTIDE SEQUENCE [LARGE SCALE GENOMIC DNA]</scope>
    <source>
        <strain evidence="9 10">SIr-6563</strain>
    </source>
</reference>
<dbReference type="InterPro" id="IPR037185">
    <property type="entry name" value="EmrE-like"/>
</dbReference>
<feature type="domain" description="EamA" evidence="8">
    <location>
        <begin position="18"/>
        <end position="144"/>
    </location>
</feature>
<dbReference type="Pfam" id="PF00892">
    <property type="entry name" value="EamA"/>
    <property type="match status" value="2"/>
</dbReference>